<accession>A0A1J0AFB8</accession>
<evidence type="ECO:0000313" key="2">
    <source>
        <dbReference type="Proteomes" id="UP000180235"/>
    </source>
</evidence>
<dbReference type="KEGG" id="glt:GlitD10_2275"/>
<name>A0A1J0AFB8_9CYAN</name>
<evidence type="ECO:0000313" key="1">
    <source>
        <dbReference type="EMBL" id="APB34607.1"/>
    </source>
</evidence>
<reference evidence="1 2" key="1">
    <citation type="submission" date="2016-10" db="EMBL/GenBank/DDBJ databases">
        <title>Description of Gloeomargarita lithophora gen. nov., sp. nov., a thylakoid-bearing basal-branching cyanobacterium with intracellular carbonates, and proposal for Gloeomargaritales ord. nov.</title>
        <authorList>
            <person name="Moreira D."/>
            <person name="Tavera R."/>
            <person name="Benzerara K."/>
            <person name="Skouri-Panet F."/>
            <person name="Couradeau E."/>
            <person name="Gerard E."/>
            <person name="Loussert C."/>
            <person name="Novelo E."/>
            <person name="Zivanovic Y."/>
            <person name="Lopez-Garcia P."/>
        </authorList>
    </citation>
    <scope>NUCLEOTIDE SEQUENCE [LARGE SCALE GENOMIC DNA]</scope>
    <source>
        <strain evidence="1 2">D10</strain>
    </source>
</reference>
<dbReference type="OrthoDB" id="438708at2"/>
<organism evidence="1 2">
    <name type="scientific">Gloeomargarita lithophora Alchichica-D10</name>
    <dbReference type="NCBI Taxonomy" id="1188229"/>
    <lineage>
        <taxon>Bacteria</taxon>
        <taxon>Bacillati</taxon>
        <taxon>Cyanobacteriota</taxon>
        <taxon>Cyanophyceae</taxon>
        <taxon>Gloeomargaritales</taxon>
        <taxon>Gloeomargaritaceae</taxon>
        <taxon>Gloeomargarita</taxon>
    </lineage>
</organism>
<dbReference type="RefSeq" id="WP_071455025.1">
    <property type="nucleotide sequence ID" value="NZ_CP017675.1"/>
</dbReference>
<dbReference type="EMBL" id="CP017675">
    <property type="protein sequence ID" value="APB34607.1"/>
    <property type="molecule type" value="Genomic_DNA"/>
</dbReference>
<sequence>MSYPDFSHLTPAASLDVLPAYDYKVPAATLTRDVMEHIKNEPDLPGMIIVDGEVAIGTLGRQRFESHMQQVYSSEIYPKRPIQILVEVMKAEKLQLTSSTRIVDAALAALQRPRSLVFEPVVVEFPDGQLRLVDCLIVLLAQVTILEKFLQQ</sequence>
<gene>
    <name evidence="1" type="ORF">GlitD10_2275</name>
</gene>
<dbReference type="AlphaFoldDB" id="A0A1J0AFB8"/>
<proteinExistence type="predicted"/>
<keyword evidence="2" id="KW-1185">Reference proteome</keyword>
<dbReference type="Proteomes" id="UP000180235">
    <property type="component" value="Chromosome"/>
</dbReference>
<dbReference type="STRING" id="1188229.GlitD10_2275"/>
<protein>
    <submittedName>
        <fullName evidence="1">Methyl-accepting chemotaxis sensory transducer</fullName>
    </submittedName>
</protein>